<dbReference type="AlphaFoldDB" id="A0A450X3S9"/>
<reference evidence="1" key="1">
    <citation type="submission" date="2019-02" db="EMBL/GenBank/DDBJ databases">
        <authorList>
            <person name="Gruber-Vodicka R. H."/>
            <person name="Seah K. B. B."/>
        </authorList>
    </citation>
    <scope>NUCLEOTIDE SEQUENCE</scope>
    <source>
        <strain evidence="1">BECK_BY7</strain>
    </source>
</reference>
<sequence length="75" mass="8298">MPLFPFLRSLRAAREPDRDISPVIPLRAAGQRDYKTAITTLLTSPPPALFMATTTIQLLAPFLSRQHNLRSHGSG</sequence>
<dbReference type="EMBL" id="CAADFN010000160">
    <property type="protein sequence ID" value="VFK23925.1"/>
    <property type="molecule type" value="Genomic_DNA"/>
</dbReference>
<organism evidence="1">
    <name type="scientific">Candidatus Kentrum sp. LFY</name>
    <dbReference type="NCBI Taxonomy" id="2126342"/>
    <lineage>
        <taxon>Bacteria</taxon>
        <taxon>Pseudomonadati</taxon>
        <taxon>Pseudomonadota</taxon>
        <taxon>Gammaproteobacteria</taxon>
        <taxon>Candidatus Kentrum</taxon>
    </lineage>
</organism>
<name>A0A450X3S9_9GAMM</name>
<accession>A0A450X3S9</accession>
<protein>
    <submittedName>
        <fullName evidence="1">Uncharacterized protein</fullName>
    </submittedName>
</protein>
<gene>
    <name evidence="1" type="ORF">BECKLFY1418C_GA0070996_11601</name>
</gene>
<evidence type="ECO:0000313" key="1">
    <source>
        <dbReference type="EMBL" id="VFK23925.1"/>
    </source>
</evidence>
<proteinExistence type="predicted"/>